<evidence type="ECO:0008006" key="2">
    <source>
        <dbReference type="Google" id="ProtNLM"/>
    </source>
</evidence>
<proteinExistence type="predicted"/>
<dbReference type="EMBL" id="CACRUH010000005">
    <property type="protein sequence ID" value="VYT63940.1"/>
    <property type="molecule type" value="Genomic_DNA"/>
</dbReference>
<dbReference type="AlphaFoldDB" id="A0A6N2YDZ5"/>
<name>A0A6N2YDZ5_9FIRM</name>
<evidence type="ECO:0000313" key="1">
    <source>
        <dbReference type="EMBL" id="VYT63940.1"/>
    </source>
</evidence>
<gene>
    <name evidence="1" type="ORF">CHLFYP18_05198</name>
</gene>
<sequence>MINVKDEVYAALCTVTENVTDYYPRSMEEDISIQYMEEDNKVAEESGRGEAKSYVRYRIDIWSRKSTSATAVAVDAAISPLGLKRTQCMDVEDPSGLKHKQMRYEGIIDVRNRQVYHTIGKE</sequence>
<organism evidence="1">
    <name type="scientific">Hungatella hathewayi</name>
    <dbReference type="NCBI Taxonomy" id="154046"/>
    <lineage>
        <taxon>Bacteria</taxon>
        <taxon>Bacillati</taxon>
        <taxon>Bacillota</taxon>
        <taxon>Clostridia</taxon>
        <taxon>Lachnospirales</taxon>
        <taxon>Lachnospiraceae</taxon>
        <taxon>Hungatella</taxon>
    </lineage>
</organism>
<reference evidence="1" key="1">
    <citation type="submission" date="2019-11" db="EMBL/GenBank/DDBJ databases">
        <authorList>
            <person name="Feng L."/>
        </authorList>
    </citation>
    <scope>NUCLEOTIDE SEQUENCE</scope>
    <source>
        <strain evidence="1">ChathewayiLFYP18</strain>
    </source>
</reference>
<accession>A0A6N2YDZ5</accession>
<dbReference type="RefSeq" id="WP_156832152.1">
    <property type="nucleotide sequence ID" value="NZ_CACRUH010000005.1"/>
</dbReference>
<protein>
    <recommendedName>
        <fullName evidence="2">DUF3168 domain-containing protein</fullName>
    </recommendedName>
</protein>